<feature type="compositionally biased region" description="Low complexity" evidence="1">
    <location>
        <begin position="158"/>
        <end position="178"/>
    </location>
</feature>
<evidence type="ECO:0000256" key="1">
    <source>
        <dbReference type="SAM" id="MobiDB-lite"/>
    </source>
</evidence>
<feature type="compositionally biased region" description="Basic and acidic residues" evidence="1">
    <location>
        <begin position="85"/>
        <end position="95"/>
    </location>
</feature>
<gene>
    <name evidence="2" type="ORF">QYE76_065066</name>
</gene>
<feature type="compositionally biased region" description="Basic and acidic residues" evidence="1">
    <location>
        <begin position="54"/>
        <end position="64"/>
    </location>
</feature>
<proteinExistence type="predicted"/>
<dbReference type="AlphaFoldDB" id="A0AAD8S9D5"/>
<dbReference type="Pfam" id="PF04827">
    <property type="entry name" value="Plant_tran"/>
    <property type="match status" value="1"/>
</dbReference>
<dbReference type="PANTHER" id="PTHR47150:SF6">
    <property type="entry name" value="OS01G0872900 PROTEIN"/>
    <property type="match status" value="1"/>
</dbReference>
<feature type="compositionally biased region" description="Pro residues" evidence="1">
    <location>
        <begin position="122"/>
        <end position="150"/>
    </location>
</feature>
<comment type="caution">
    <text evidence="2">The sequence shown here is derived from an EMBL/GenBank/DDBJ whole genome shotgun (WGS) entry which is preliminary data.</text>
</comment>
<evidence type="ECO:0000313" key="3">
    <source>
        <dbReference type="Proteomes" id="UP001231189"/>
    </source>
</evidence>
<feature type="region of interest" description="Disordered" evidence="1">
    <location>
        <begin position="1"/>
        <end position="210"/>
    </location>
</feature>
<dbReference type="Proteomes" id="UP001231189">
    <property type="component" value="Unassembled WGS sequence"/>
</dbReference>
<dbReference type="EMBL" id="JAUUTY010000004">
    <property type="protein sequence ID" value="KAK1647261.1"/>
    <property type="molecule type" value="Genomic_DNA"/>
</dbReference>
<protein>
    <recommendedName>
        <fullName evidence="4">Nuclease HARBI1</fullName>
    </recommendedName>
</protein>
<organism evidence="2 3">
    <name type="scientific">Lolium multiflorum</name>
    <name type="common">Italian ryegrass</name>
    <name type="synonym">Lolium perenne subsp. multiflorum</name>
    <dbReference type="NCBI Taxonomy" id="4521"/>
    <lineage>
        <taxon>Eukaryota</taxon>
        <taxon>Viridiplantae</taxon>
        <taxon>Streptophyta</taxon>
        <taxon>Embryophyta</taxon>
        <taxon>Tracheophyta</taxon>
        <taxon>Spermatophyta</taxon>
        <taxon>Magnoliopsida</taxon>
        <taxon>Liliopsida</taxon>
        <taxon>Poales</taxon>
        <taxon>Poaceae</taxon>
        <taxon>BOP clade</taxon>
        <taxon>Pooideae</taxon>
        <taxon>Poodae</taxon>
        <taxon>Poeae</taxon>
        <taxon>Poeae Chloroplast Group 2 (Poeae type)</taxon>
        <taxon>Loliodinae</taxon>
        <taxon>Loliinae</taxon>
        <taxon>Lolium</taxon>
    </lineage>
</organism>
<dbReference type="InterPro" id="IPR006912">
    <property type="entry name" value="Harbinger_derived_prot"/>
</dbReference>
<evidence type="ECO:0000313" key="2">
    <source>
        <dbReference type="EMBL" id="KAK1647261.1"/>
    </source>
</evidence>
<dbReference type="PANTHER" id="PTHR47150">
    <property type="entry name" value="OS12G0169200 PROTEIN"/>
    <property type="match status" value="1"/>
</dbReference>
<keyword evidence="3" id="KW-1185">Reference proteome</keyword>
<evidence type="ECO:0008006" key="4">
    <source>
        <dbReference type="Google" id="ProtNLM"/>
    </source>
</evidence>
<feature type="compositionally biased region" description="Basic residues" evidence="1">
    <location>
        <begin position="19"/>
        <end position="33"/>
    </location>
</feature>
<sequence>MATAAMRTGGAHKAQTGGRGRRNFCKKPNHAAKKGREAGWQEPAGRGEGGADQSEPRRTAEATESRAGSGMIATARLGIRSGRGGGERVRLRRGNEFSSSSLPELASPRRRPSPLAGATDRAPPPPPDLFPPPPPPPLPSSTPAAPPHPLPIGLHELSSPSSSSSLAAAGPRLLPRRSMPLGPTPSKMEMNSDDSMSLFSESGWSSSDDSDIEELLQDDDVEMMSLLVDVQEIEDRAKLLDHRRGSVMGREYIYRNRGLGHEQLMRDYFAKEHPTYPPRLFRRRYRMRRSLFVKIVNDCEAASDYFKRRRSASGQWGFSAYQKISAAMRVLAYGVPADYTDEYLRIGVQRTTDSVCRFAKLVIRLYGDLYLRAPNEKDTKRLMEMNEKRGWPGMLGSLDCMH</sequence>
<name>A0AAD8S9D5_LOLMU</name>
<accession>A0AAD8S9D5</accession>
<feature type="compositionally biased region" description="Low complexity" evidence="1">
    <location>
        <begin position="195"/>
        <end position="207"/>
    </location>
</feature>
<reference evidence="2" key="1">
    <citation type="submission" date="2023-07" db="EMBL/GenBank/DDBJ databases">
        <title>A chromosome-level genome assembly of Lolium multiflorum.</title>
        <authorList>
            <person name="Chen Y."/>
            <person name="Copetti D."/>
            <person name="Kolliker R."/>
            <person name="Studer B."/>
        </authorList>
    </citation>
    <scope>NUCLEOTIDE SEQUENCE</scope>
    <source>
        <strain evidence="2">02402/16</strain>
        <tissue evidence="2">Leaf</tissue>
    </source>
</reference>